<evidence type="ECO:0000256" key="3">
    <source>
        <dbReference type="ARBA" id="ARBA00007630"/>
    </source>
</evidence>
<evidence type="ECO:0000256" key="9">
    <source>
        <dbReference type="ARBA" id="ARBA00022679"/>
    </source>
</evidence>
<reference evidence="19 20" key="1">
    <citation type="submission" date="2016-10" db="EMBL/GenBank/DDBJ databases">
        <title>Genome sequence of a sulfur-reducing bacterium Desulfurobacterium indicum K6013.</title>
        <authorList>
            <person name="Cao J."/>
            <person name="Shao Z."/>
            <person name="Alain K."/>
            <person name="Jebbar M."/>
        </authorList>
    </citation>
    <scope>NUCLEOTIDE SEQUENCE [LARGE SCALE GENOMIC DNA]</scope>
    <source>
        <strain evidence="19 20">K6013</strain>
    </source>
</reference>
<comment type="catalytic activity">
    <reaction evidence="14 15 17">
        <text>guanosine(37) in tRNA + S-adenosyl-L-methionine = N(1)-methylguanosine(37) in tRNA + S-adenosyl-L-homocysteine + H(+)</text>
        <dbReference type="Rhea" id="RHEA:36899"/>
        <dbReference type="Rhea" id="RHEA-COMP:10145"/>
        <dbReference type="Rhea" id="RHEA-COMP:10147"/>
        <dbReference type="ChEBI" id="CHEBI:15378"/>
        <dbReference type="ChEBI" id="CHEBI:57856"/>
        <dbReference type="ChEBI" id="CHEBI:59789"/>
        <dbReference type="ChEBI" id="CHEBI:73542"/>
        <dbReference type="ChEBI" id="CHEBI:74269"/>
        <dbReference type="EC" id="2.1.1.228"/>
    </reaction>
</comment>
<dbReference type="NCBIfam" id="NF000648">
    <property type="entry name" value="PRK00026.1"/>
    <property type="match status" value="1"/>
</dbReference>
<evidence type="ECO:0000256" key="6">
    <source>
        <dbReference type="ARBA" id="ARBA00014679"/>
    </source>
</evidence>
<evidence type="ECO:0000256" key="8">
    <source>
        <dbReference type="ARBA" id="ARBA00022603"/>
    </source>
</evidence>
<evidence type="ECO:0000256" key="15">
    <source>
        <dbReference type="HAMAP-Rule" id="MF_00605"/>
    </source>
</evidence>
<evidence type="ECO:0000256" key="7">
    <source>
        <dbReference type="ARBA" id="ARBA00022490"/>
    </source>
</evidence>
<dbReference type="PANTHER" id="PTHR46417:SF1">
    <property type="entry name" value="TRNA (GUANINE-N(1)-)-METHYLTRANSFERASE"/>
    <property type="match status" value="1"/>
</dbReference>
<dbReference type="NCBIfam" id="TIGR00088">
    <property type="entry name" value="trmD"/>
    <property type="match status" value="1"/>
</dbReference>
<gene>
    <name evidence="15" type="primary">trmD</name>
    <name evidence="19" type="ORF">BLW93_03855</name>
</gene>
<dbReference type="InterPro" id="IPR029028">
    <property type="entry name" value="Alpha/beta_knot_MTases"/>
</dbReference>
<dbReference type="EC" id="2.1.1.228" evidence="5 15"/>
<dbReference type="Pfam" id="PF01746">
    <property type="entry name" value="tRNA_m1G_MT"/>
    <property type="match status" value="1"/>
</dbReference>
<evidence type="ECO:0000256" key="11">
    <source>
        <dbReference type="ARBA" id="ARBA00022694"/>
    </source>
</evidence>
<dbReference type="OrthoDB" id="9807416at2"/>
<dbReference type="HAMAP" id="MF_00605">
    <property type="entry name" value="TrmD"/>
    <property type="match status" value="1"/>
</dbReference>
<name>A0A1R1MLT8_9BACT</name>
<proteinExistence type="inferred from homology"/>
<protein>
    <recommendedName>
        <fullName evidence="6 15">tRNA (guanine-N(1)-)-methyltransferase</fullName>
        <ecNumber evidence="5 15">2.1.1.228</ecNumber>
    </recommendedName>
    <alternativeName>
        <fullName evidence="12 15">M1G-methyltransferase</fullName>
    </alternativeName>
    <alternativeName>
        <fullName evidence="13 15">tRNA [GM37] methyltransferase</fullName>
    </alternativeName>
</protein>
<dbReference type="AlphaFoldDB" id="A0A1R1MLT8"/>
<dbReference type="Gene3D" id="1.10.1270.20">
    <property type="entry name" value="tRNA(m1g37)methyltransferase, domain 2"/>
    <property type="match status" value="1"/>
</dbReference>
<keyword evidence="7 15" id="KW-0963">Cytoplasm</keyword>
<organism evidence="19 20">
    <name type="scientific">Desulfurobacterium indicum</name>
    <dbReference type="NCBI Taxonomy" id="1914305"/>
    <lineage>
        <taxon>Bacteria</taxon>
        <taxon>Pseudomonadati</taxon>
        <taxon>Aquificota</taxon>
        <taxon>Aquificia</taxon>
        <taxon>Desulfurobacteriales</taxon>
        <taxon>Desulfurobacteriaceae</taxon>
        <taxon>Desulfurobacterium</taxon>
    </lineage>
</organism>
<dbReference type="InterPro" id="IPR016009">
    <property type="entry name" value="tRNA_MeTrfase_TRMD/TRM10"/>
</dbReference>
<dbReference type="GO" id="GO:0005829">
    <property type="term" value="C:cytosol"/>
    <property type="evidence" value="ECO:0007669"/>
    <property type="project" value="TreeGrafter"/>
</dbReference>
<keyword evidence="8 15" id="KW-0489">Methyltransferase</keyword>
<feature type="domain" description="tRNA methyltransferase TRMD/TRM10-type" evidence="18">
    <location>
        <begin position="4"/>
        <end position="227"/>
    </location>
</feature>
<dbReference type="PIRSF" id="PIRSF000386">
    <property type="entry name" value="tRNA_mtase"/>
    <property type="match status" value="1"/>
</dbReference>
<evidence type="ECO:0000256" key="14">
    <source>
        <dbReference type="ARBA" id="ARBA00047783"/>
    </source>
</evidence>
<evidence type="ECO:0000256" key="5">
    <source>
        <dbReference type="ARBA" id="ARBA00012807"/>
    </source>
</evidence>
<keyword evidence="9 15" id="KW-0808">Transferase</keyword>
<comment type="subunit">
    <text evidence="4 15 17">Homodimer.</text>
</comment>
<evidence type="ECO:0000256" key="12">
    <source>
        <dbReference type="ARBA" id="ARBA00029736"/>
    </source>
</evidence>
<evidence type="ECO:0000256" key="10">
    <source>
        <dbReference type="ARBA" id="ARBA00022691"/>
    </source>
</evidence>
<dbReference type="InterPro" id="IPR002649">
    <property type="entry name" value="tRNA_m1G_MeTrfase_TrmD"/>
</dbReference>
<dbReference type="FunFam" id="3.40.1280.10:FF:000001">
    <property type="entry name" value="tRNA (guanine-N(1)-)-methyltransferase"/>
    <property type="match status" value="1"/>
</dbReference>
<feature type="binding site" evidence="15 16">
    <location>
        <begin position="133"/>
        <end position="138"/>
    </location>
    <ligand>
        <name>S-adenosyl-L-methionine</name>
        <dbReference type="ChEBI" id="CHEBI:59789"/>
    </ligand>
</feature>
<dbReference type="CDD" id="cd18080">
    <property type="entry name" value="TrmD-like"/>
    <property type="match status" value="1"/>
</dbReference>
<evidence type="ECO:0000256" key="2">
    <source>
        <dbReference type="ARBA" id="ARBA00004496"/>
    </source>
</evidence>
<evidence type="ECO:0000256" key="16">
    <source>
        <dbReference type="PIRSR" id="PIRSR000386-1"/>
    </source>
</evidence>
<evidence type="ECO:0000313" key="20">
    <source>
        <dbReference type="Proteomes" id="UP000187408"/>
    </source>
</evidence>
<dbReference type="STRING" id="1914305.BLW93_03855"/>
<dbReference type="InterPro" id="IPR023148">
    <property type="entry name" value="tRNA_m1G_MeTrfase_C_sf"/>
</dbReference>
<comment type="subcellular location">
    <subcellularLocation>
        <location evidence="2 15 17">Cytoplasm</location>
    </subcellularLocation>
</comment>
<dbReference type="SUPFAM" id="SSF75217">
    <property type="entry name" value="alpha/beta knot"/>
    <property type="match status" value="1"/>
</dbReference>
<dbReference type="Gene3D" id="3.40.1280.10">
    <property type="match status" value="1"/>
</dbReference>
<dbReference type="EMBL" id="MOEN01000010">
    <property type="protein sequence ID" value="OMH40719.1"/>
    <property type="molecule type" value="Genomic_DNA"/>
</dbReference>
<dbReference type="RefSeq" id="WP_076712797.1">
    <property type="nucleotide sequence ID" value="NZ_MOEN01000010.1"/>
</dbReference>
<evidence type="ECO:0000256" key="1">
    <source>
        <dbReference type="ARBA" id="ARBA00002634"/>
    </source>
</evidence>
<evidence type="ECO:0000313" key="19">
    <source>
        <dbReference type="EMBL" id="OMH40719.1"/>
    </source>
</evidence>
<dbReference type="GO" id="GO:0002939">
    <property type="term" value="P:tRNA N1-guanine methylation"/>
    <property type="evidence" value="ECO:0007669"/>
    <property type="project" value="TreeGrafter"/>
</dbReference>
<accession>A0A1R1MLT8</accession>
<dbReference type="InterPro" id="IPR029026">
    <property type="entry name" value="tRNA_m1G_MTases_N"/>
</dbReference>
<keyword evidence="11 15" id="KW-0819">tRNA processing</keyword>
<comment type="caution">
    <text evidence="19">The sequence shown here is derived from an EMBL/GenBank/DDBJ whole genome shotgun (WGS) entry which is preliminary data.</text>
</comment>
<evidence type="ECO:0000256" key="13">
    <source>
        <dbReference type="ARBA" id="ARBA00033392"/>
    </source>
</evidence>
<keyword evidence="20" id="KW-1185">Reference proteome</keyword>
<keyword evidence="10 15" id="KW-0949">S-adenosyl-L-methionine</keyword>
<evidence type="ECO:0000259" key="18">
    <source>
        <dbReference type="Pfam" id="PF01746"/>
    </source>
</evidence>
<evidence type="ECO:0000256" key="17">
    <source>
        <dbReference type="RuleBase" id="RU003464"/>
    </source>
</evidence>
<dbReference type="GO" id="GO:0052906">
    <property type="term" value="F:tRNA (guanine(37)-N1)-methyltransferase activity"/>
    <property type="evidence" value="ECO:0007669"/>
    <property type="project" value="UniProtKB-UniRule"/>
</dbReference>
<evidence type="ECO:0000256" key="4">
    <source>
        <dbReference type="ARBA" id="ARBA00011738"/>
    </source>
</evidence>
<sequence length="263" mass="29844">MPSFDVLTVLPGLFSGFLTEGVIGRAIKSGKVSVKIHNLRDFTTDKHRVVDDVPYGGGPGMVLKPEPIFRAFDHICEERGKKPHVILTEPWGETFTQEKAVELSKKENILIICGRYEGVDERVKAIVDEEISIGNYVLTGGELPGMVIMDAVIRLMPGVLGCRDSLEADSFSDRGLMGYPNYTRPAEYRGMKVPKVLLSGHHKKIELWRKEKSIERTYLKNSELIKKLLKEKRFSKEEERIVREVIRKFSDKVKRTNDGNRSV</sequence>
<dbReference type="Proteomes" id="UP000187408">
    <property type="component" value="Unassembled WGS sequence"/>
</dbReference>
<comment type="similarity">
    <text evidence="3 15 17">Belongs to the RNA methyltransferase TrmD family.</text>
</comment>
<comment type="function">
    <text evidence="1 15 17">Specifically methylates guanosine-37 in various tRNAs.</text>
</comment>
<feature type="binding site" evidence="15 16">
    <location>
        <position position="114"/>
    </location>
    <ligand>
        <name>S-adenosyl-L-methionine</name>
        <dbReference type="ChEBI" id="CHEBI:59789"/>
    </ligand>
</feature>
<dbReference type="PANTHER" id="PTHR46417">
    <property type="entry name" value="TRNA (GUANINE-N(1)-)-METHYLTRANSFERASE"/>
    <property type="match status" value="1"/>
</dbReference>